<evidence type="ECO:0000256" key="13">
    <source>
        <dbReference type="ARBA" id="ARBA00023010"/>
    </source>
</evidence>
<feature type="domain" description="Helicase C-terminal" evidence="19">
    <location>
        <begin position="520"/>
        <end position="704"/>
    </location>
</feature>
<feature type="binding site" evidence="15">
    <location>
        <position position="200"/>
    </location>
    <ligand>
        <name>ATP</name>
        <dbReference type="ChEBI" id="CHEBI:30616"/>
    </ligand>
</feature>
<dbReference type="SMART" id="SM00957">
    <property type="entry name" value="SecA_DEAD"/>
    <property type="match status" value="1"/>
</dbReference>
<dbReference type="NCBIfam" id="NF006630">
    <property type="entry name" value="PRK09200.1"/>
    <property type="match status" value="1"/>
</dbReference>
<evidence type="ECO:0000256" key="3">
    <source>
        <dbReference type="ARBA" id="ARBA00007650"/>
    </source>
</evidence>
<keyword evidence="8 15" id="KW-0547">Nucleotide-binding</keyword>
<dbReference type="Pfam" id="PF07517">
    <property type="entry name" value="SecA_DEAD"/>
    <property type="match status" value="1"/>
</dbReference>
<feature type="binding site" evidence="15">
    <location>
        <position position="610"/>
    </location>
    <ligand>
        <name>ATP</name>
        <dbReference type="ChEBI" id="CHEBI:30616"/>
    </ligand>
</feature>
<organism evidence="21 22">
    <name type="scientific">Candidatus Wallbacteria bacterium HGW-Wallbacteria-1</name>
    <dbReference type="NCBI Taxonomy" id="2013854"/>
    <lineage>
        <taxon>Bacteria</taxon>
        <taxon>Candidatus Walliibacteriota</taxon>
    </lineage>
</organism>
<dbReference type="EMBL" id="PGXC01000001">
    <property type="protein sequence ID" value="PKK92170.1"/>
    <property type="molecule type" value="Genomic_DNA"/>
</dbReference>
<comment type="function">
    <text evidence="15">Part of the Sec protein translocase complex. Interacts with the SecYEG preprotein conducting channel. Has a central role in coupling the hydrolysis of ATP to the transfer of proteins into and across the cell membrane, serving as an ATP-driven molecular motor driving the stepwise translocation of polypeptide chains across the membrane.</text>
</comment>
<dbReference type="PRINTS" id="PR00906">
    <property type="entry name" value="SECA"/>
</dbReference>
<dbReference type="InterPro" id="IPR020937">
    <property type="entry name" value="SecA_CS"/>
</dbReference>
<dbReference type="InterPro" id="IPR014001">
    <property type="entry name" value="Helicase_ATP-bd"/>
</dbReference>
<feature type="domain" description="Helicase ATP-binding" evidence="18">
    <location>
        <begin position="202"/>
        <end position="361"/>
    </location>
</feature>
<keyword evidence="4 15" id="KW-0813">Transport</keyword>
<dbReference type="GO" id="GO:0008564">
    <property type="term" value="F:protein-exporting ATPase activity"/>
    <property type="evidence" value="ECO:0007669"/>
    <property type="project" value="UniProtKB-EC"/>
</dbReference>
<dbReference type="PANTHER" id="PTHR30612">
    <property type="entry name" value="SECA INNER MEMBRANE COMPONENT OF SEC PROTEIN SECRETION SYSTEM"/>
    <property type="match status" value="1"/>
</dbReference>
<evidence type="ECO:0000256" key="15">
    <source>
        <dbReference type="HAMAP-Rule" id="MF_01382"/>
    </source>
</evidence>
<sequence>MPSLYPVSGGTVLEFLRKLFGIKSHNEKELERISRIVEEIDALSPEIGKLEDSAFSGETASLRRAIFDRIDEHDLELKKIADELRNPRDDDRRQELLTLRLETERELISELKDVTMELLPRAFALIREAADRRIGCMSVLALPREEISALGASIEKWADHYAAELSRCGNPWNVHMPMDFYRDVRALGDSRFSYRPFGVQLIGGIVLHEGKIAEMKTGEGKTLAATMPVFLNGLIGKGVHVVTVNSYLARRDAEWMGAIYRFMGLTVDCVDKYEAGSPERREAYLCDITYGTNNEFGFDYLRDNMAIFKEECVQRPHFYAIIDEVDSILIDEARTPLIISGAPEKSSALYQRFAMIAKSPSLKPEVHYVIDEKAHSVTLTEDGVTQVERMLGIDNLYGGANMELTHYLNAAMKALHLFRKDVDYVVKDGKVIIVDEFTGRLMPDRRYSQGLHQSLEAKEGLKVEQETQTLATITLQNYFRMYRKLGGMTGTAKTEEKEFRHIYGLGVVEVPTNRPMVRQDLADVIYKTKEEKYEAVADMIEQVHAVGQPILVGTISIEASETIGALLKARGLACNILNAKYHEKEAEIVADAGKRGQITIATNMAGRGTDIKLDNGAREAGGLFIMGTERHESRRIDNQLRGRSGRQGDPGASRFFISLEDDLMRLFGSDRIKTIMETLGLQRGEAIEHKYISKAIEHAQKKVEERNFAIRKQVLEYDDVMNQQRIAIYEQRQRVLDRENLRNSIIGMTQDIIDETIETCFPEEKDIADWDFDAMVTRMNYFFPIRLTREQIDIFEDREDIRNIVSEMMEKAYSEREETLGADPMRELEQIVVLRVVDSRWMEHLANMDVLQEGIWTRAYGQKDPLMEYKFEALKCYQALIRQIMEEVVDYIFKIQFNAAAEEEKRLIEERPEYHTNKSEQDEEAKQPMKRKDPKVGVNSPCPCGSGKKFKKCCGRDE</sequence>
<dbReference type="Pfam" id="PF21090">
    <property type="entry name" value="P-loop_SecA"/>
    <property type="match status" value="2"/>
</dbReference>
<dbReference type="FunFam" id="3.90.1440.10:FF:000002">
    <property type="entry name" value="Protein translocase subunit SecA"/>
    <property type="match status" value="1"/>
</dbReference>
<evidence type="ECO:0000256" key="2">
    <source>
        <dbReference type="ARBA" id="ARBA00004170"/>
    </source>
</evidence>
<comment type="subunit">
    <text evidence="15">Monomer and homodimer. Part of the essential Sec protein translocation apparatus which comprises SecA, SecYEG and auxiliary proteins SecDF. Other proteins may also be involved.</text>
</comment>
<dbReference type="GO" id="GO:0017038">
    <property type="term" value="P:protein import"/>
    <property type="evidence" value="ECO:0007669"/>
    <property type="project" value="InterPro"/>
</dbReference>
<dbReference type="GO" id="GO:0005524">
    <property type="term" value="F:ATP binding"/>
    <property type="evidence" value="ECO:0007669"/>
    <property type="project" value="UniProtKB-UniRule"/>
</dbReference>
<dbReference type="GO" id="GO:0006605">
    <property type="term" value="P:protein targeting"/>
    <property type="evidence" value="ECO:0007669"/>
    <property type="project" value="UniProtKB-UniRule"/>
</dbReference>
<evidence type="ECO:0000256" key="10">
    <source>
        <dbReference type="ARBA" id="ARBA00022840"/>
    </source>
</evidence>
<evidence type="ECO:0000256" key="17">
    <source>
        <dbReference type="SAM" id="MobiDB-lite"/>
    </source>
</evidence>
<dbReference type="HAMAP" id="MF_01382">
    <property type="entry name" value="SecA"/>
    <property type="match status" value="1"/>
</dbReference>
<protein>
    <recommendedName>
        <fullName evidence="15 16">Protein translocase subunit SecA</fullName>
        <ecNumber evidence="15">7.4.2.8</ecNumber>
    </recommendedName>
</protein>
<dbReference type="Proteomes" id="UP000233256">
    <property type="component" value="Unassembled WGS sequence"/>
</dbReference>
<dbReference type="SUPFAM" id="SSF52540">
    <property type="entry name" value="P-loop containing nucleoside triphosphate hydrolases"/>
    <property type="match status" value="2"/>
</dbReference>
<keyword evidence="12 15" id="KW-1278">Translocase</keyword>
<feature type="region of interest" description="Disordered" evidence="17">
    <location>
        <begin position="908"/>
        <end position="958"/>
    </location>
</feature>
<evidence type="ECO:0000256" key="16">
    <source>
        <dbReference type="RuleBase" id="RU003874"/>
    </source>
</evidence>
<keyword evidence="11 15" id="KW-0653">Protein transport</keyword>
<dbReference type="PROSITE" id="PS51196">
    <property type="entry name" value="SECA_MOTOR_DEAD"/>
    <property type="match status" value="1"/>
</dbReference>
<evidence type="ECO:0000256" key="1">
    <source>
        <dbReference type="ARBA" id="ARBA00001947"/>
    </source>
</evidence>
<dbReference type="GO" id="GO:0043952">
    <property type="term" value="P:protein transport by the Sec complex"/>
    <property type="evidence" value="ECO:0007669"/>
    <property type="project" value="TreeGrafter"/>
</dbReference>
<keyword evidence="5 15" id="KW-1003">Cell membrane</keyword>
<dbReference type="InterPro" id="IPR011116">
    <property type="entry name" value="SecA_Wing/Scaffold"/>
</dbReference>
<dbReference type="PROSITE" id="PS01312">
    <property type="entry name" value="SECA"/>
    <property type="match status" value="1"/>
</dbReference>
<feature type="binding site" evidence="15">
    <location>
        <begin position="218"/>
        <end position="222"/>
    </location>
    <ligand>
        <name>ATP</name>
        <dbReference type="ChEBI" id="CHEBI:30616"/>
    </ligand>
</feature>
<evidence type="ECO:0000256" key="14">
    <source>
        <dbReference type="ARBA" id="ARBA00023136"/>
    </source>
</evidence>
<keyword evidence="9" id="KW-0862">Zinc</keyword>
<dbReference type="SUPFAM" id="SSF81767">
    <property type="entry name" value="Pre-protein crosslinking domain of SecA"/>
    <property type="match status" value="1"/>
</dbReference>
<keyword evidence="10 15" id="KW-0067">ATP-binding</keyword>
<evidence type="ECO:0000256" key="6">
    <source>
        <dbReference type="ARBA" id="ARBA00022490"/>
    </source>
</evidence>
<feature type="compositionally biased region" description="Basic residues" evidence="17">
    <location>
        <begin position="948"/>
        <end position="958"/>
    </location>
</feature>
<dbReference type="CDD" id="cd17928">
    <property type="entry name" value="DEXDc_SecA"/>
    <property type="match status" value="1"/>
</dbReference>
<keyword evidence="6 15" id="KW-0963">Cytoplasm</keyword>
<dbReference type="PROSITE" id="PS51192">
    <property type="entry name" value="HELICASE_ATP_BIND_1"/>
    <property type="match status" value="1"/>
</dbReference>
<dbReference type="PROSITE" id="PS51194">
    <property type="entry name" value="HELICASE_CTER"/>
    <property type="match status" value="1"/>
</dbReference>
<keyword evidence="13 15" id="KW-0811">Translocation</keyword>
<accession>A0A2N1PV03</accession>
<gene>
    <name evidence="15 21" type="primary">secA</name>
    <name evidence="21" type="ORF">CVV64_01770</name>
</gene>
<evidence type="ECO:0000256" key="11">
    <source>
        <dbReference type="ARBA" id="ARBA00022927"/>
    </source>
</evidence>
<dbReference type="Gene3D" id="1.10.3060.10">
    <property type="entry name" value="Helical scaffold and wing domains of SecA"/>
    <property type="match status" value="1"/>
</dbReference>
<dbReference type="FunFam" id="3.40.50.300:FF:000429">
    <property type="entry name" value="Preprotein translocase subunit SecA"/>
    <property type="match status" value="1"/>
</dbReference>
<dbReference type="InterPro" id="IPR000185">
    <property type="entry name" value="SecA"/>
</dbReference>
<dbReference type="GO" id="GO:0005886">
    <property type="term" value="C:plasma membrane"/>
    <property type="evidence" value="ECO:0007669"/>
    <property type="project" value="UniProtKB-SubCell"/>
</dbReference>
<dbReference type="InterPro" id="IPR027417">
    <property type="entry name" value="P-loop_NTPase"/>
</dbReference>
<dbReference type="InterPro" id="IPR036670">
    <property type="entry name" value="SecA_X-link_sf"/>
</dbReference>
<dbReference type="EC" id="7.4.2.8" evidence="15"/>
<dbReference type="CDD" id="cd18803">
    <property type="entry name" value="SF2_C_secA"/>
    <property type="match status" value="1"/>
</dbReference>
<comment type="caution">
    <text evidence="21">The sequence shown here is derived from an EMBL/GenBank/DDBJ whole genome shotgun (WGS) entry which is preliminary data.</text>
</comment>
<evidence type="ECO:0000256" key="5">
    <source>
        <dbReference type="ARBA" id="ARBA00022475"/>
    </source>
</evidence>
<dbReference type="NCBIfam" id="TIGR00963">
    <property type="entry name" value="secA"/>
    <property type="match status" value="1"/>
</dbReference>
<dbReference type="Pfam" id="PF07516">
    <property type="entry name" value="SecA_SW"/>
    <property type="match status" value="1"/>
</dbReference>
<evidence type="ECO:0000256" key="8">
    <source>
        <dbReference type="ARBA" id="ARBA00022741"/>
    </source>
</evidence>
<comment type="subcellular location">
    <subcellularLocation>
        <location evidence="15">Cell membrane</location>
        <topology evidence="15">Peripheral membrane protein</topology>
        <orientation evidence="15">Cytoplasmic side</orientation>
    </subcellularLocation>
    <subcellularLocation>
        <location evidence="15">Cytoplasm</location>
    </subcellularLocation>
    <subcellularLocation>
        <location evidence="2">Membrane</location>
        <topology evidence="2">Peripheral membrane protein</topology>
    </subcellularLocation>
    <text evidence="15">Distribution is 50-50.</text>
</comment>
<dbReference type="GO" id="GO:0065002">
    <property type="term" value="P:intracellular protein transmembrane transport"/>
    <property type="evidence" value="ECO:0007669"/>
    <property type="project" value="UniProtKB-UniRule"/>
</dbReference>
<evidence type="ECO:0000259" key="18">
    <source>
        <dbReference type="PROSITE" id="PS51192"/>
    </source>
</evidence>
<dbReference type="Gene3D" id="3.40.50.300">
    <property type="entry name" value="P-loop containing nucleotide triphosphate hydrolases"/>
    <property type="match status" value="3"/>
</dbReference>
<feature type="domain" description="SecA family profile" evidence="20">
    <location>
        <begin position="15"/>
        <end position="688"/>
    </location>
</feature>
<dbReference type="PANTHER" id="PTHR30612:SF0">
    <property type="entry name" value="CHLOROPLAST PROTEIN-TRANSPORTING ATPASE"/>
    <property type="match status" value="1"/>
</dbReference>
<name>A0A2N1PV03_9BACT</name>
<comment type="similarity">
    <text evidence="3 15 16">Belongs to the SecA family.</text>
</comment>
<keyword evidence="7" id="KW-0479">Metal-binding</keyword>
<proteinExistence type="inferred from homology"/>
<dbReference type="GO" id="GO:0046872">
    <property type="term" value="F:metal ion binding"/>
    <property type="evidence" value="ECO:0007669"/>
    <property type="project" value="UniProtKB-KW"/>
</dbReference>
<dbReference type="Gene3D" id="3.90.1440.10">
    <property type="entry name" value="SecA, preprotein cross-linking domain"/>
    <property type="match status" value="1"/>
</dbReference>
<evidence type="ECO:0000313" key="22">
    <source>
        <dbReference type="Proteomes" id="UP000233256"/>
    </source>
</evidence>
<dbReference type="InterPro" id="IPR011115">
    <property type="entry name" value="SecA_DEAD"/>
</dbReference>
<feature type="compositionally biased region" description="Basic and acidic residues" evidence="17">
    <location>
        <begin position="908"/>
        <end position="935"/>
    </location>
</feature>
<evidence type="ECO:0000259" key="20">
    <source>
        <dbReference type="PROSITE" id="PS51196"/>
    </source>
</evidence>
<dbReference type="GO" id="GO:0005829">
    <property type="term" value="C:cytosol"/>
    <property type="evidence" value="ECO:0007669"/>
    <property type="project" value="TreeGrafter"/>
</dbReference>
<dbReference type="InterPro" id="IPR044722">
    <property type="entry name" value="SecA_SF2_C"/>
</dbReference>
<comment type="catalytic activity">
    <reaction evidence="15">
        <text>ATP + H2O + cellular proteinSide 1 = ADP + phosphate + cellular proteinSide 2.</text>
        <dbReference type="EC" id="7.4.2.8"/>
    </reaction>
</comment>
<evidence type="ECO:0000256" key="4">
    <source>
        <dbReference type="ARBA" id="ARBA00022448"/>
    </source>
</evidence>
<dbReference type="SMART" id="SM00958">
    <property type="entry name" value="SecA_PP_bind"/>
    <property type="match status" value="1"/>
</dbReference>
<dbReference type="Pfam" id="PF02810">
    <property type="entry name" value="SEC-C"/>
    <property type="match status" value="1"/>
</dbReference>
<keyword evidence="14 15" id="KW-0472">Membrane</keyword>
<dbReference type="InterPro" id="IPR011130">
    <property type="entry name" value="SecA_preprotein_X-link_dom"/>
</dbReference>
<dbReference type="GO" id="GO:0031522">
    <property type="term" value="C:cell envelope Sec protein transport complex"/>
    <property type="evidence" value="ECO:0007669"/>
    <property type="project" value="TreeGrafter"/>
</dbReference>
<dbReference type="InterPro" id="IPR014018">
    <property type="entry name" value="SecA_motor_DEAD"/>
</dbReference>
<comment type="cofactor">
    <cofactor evidence="1">
        <name>Zn(2+)</name>
        <dbReference type="ChEBI" id="CHEBI:29105"/>
    </cofactor>
</comment>
<dbReference type="InterPro" id="IPR001650">
    <property type="entry name" value="Helicase_C-like"/>
</dbReference>
<dbReference type="AlphaFoldDB" id="A0A2N1PV03"/>
<dbReference type="SUPFAM" id="SSF81886">
    <property type="entry name" value="Helical scaffold and wing domains of SecA"/>
    <property type="match status" value="1"/>
</dbReference>
<evidence type="ECO:0000256" key="9">
    <source>
        <dbReference type="ARBA" id="ARBA00022833"/>
    </source>
</evidence>
<evidence type="ECO:0000313" key="21">
    <source>
        <dbReference type="EMBL" id="PKK92170.1"/>
    </source>
</evidence>
<dbReference type="Pfam" id="PF01043">
    <property type="entry name" value="SecA_PP_bind"/>
    <property type="match status" value="1"/>
</dbReference>
<dbReference type="InterPro" id="IPR036266">
    <property type="entry name" value="SecA_Wing/Scaffold_sf"/>
</dbReference>
<reference evidence="21 22" key="1">
    <citation type="journal article" date="2017" name="ISME J.">
        <title>Potential for microbial H2 and metal transformations associated with novel bacteria and archaea in deep terrestrial subsurface sediments.</title>
        <authorList>
            <person name="Hernsdorf A.W."/>
            <person name="Amano Y."/>
            <person name="Miyakawa K."/>
            <person name="Ise K."/>
            <person name="Suzuki Y."/>
            <person name="Anantharaman K."/>
            <person name="Probst A."/>
            <person name="Burstein D."/>
            <person name="Thomas B.C."/>
            <person name="Banfield J.F."/>
        </authorList>
    </citation>
    <scope>NUCLEOTIDE SEQUENCE [LARGE SCALE GENOMIC DNA]</scope>
    <source>
        <strain evidence="21">HGW-Wallbacteria-1</strain>
    </source>
</reference>
<evidence type="ECO:0000259" key="19">
    <source>
        <dbReference type="PROSITE" id="PS51194"/>
    </source>
</evidence>
<dbReference type="InterPro" id="IPR004027">
    <property type="entry name" value="SEC_C_motif"/>
</dbReference>
<evidence type="ECO:0000256" key="7">
    <source>
        <dbReference type="ARBA" id="ARBA00022723"/>
    </source>
</evidence>
<evidence type="ECO:0000256" key="12">
    <source>
        <dbReference type="ARBA" id="ARBA00022967"/>
    </source>
</evidence>